<keyword evidence="3" id="KW-1185">Reference proteome</keyword>
<proteinExistence type="predicted"/>
<evidence type="ECO:0000313" key="3">
    <source>
        <dbReference type="Proteomes" id="UP001562065"/>
    </source>
</evidence>
<dbReference type="PANTHER" id="PTHR46182">
    <property type="entry name" value="FI19480P1"/>
    <property type="match status" value="1"/>
</dbReference>
<protein>
    <submittedName>
        <fullName evidence="2">Ig-like domain-containing protein</fullName>
    </submittedName>
</protein>
<name>A0ABV4AI79_9GAMM</name>
<dbReference type="InterPro" id="IPR013783">
    <property type="entry name" value="Ig-like_fold"/>
</dbReference>
<dbReference type="Gene3D" id="2.60.40.10">
    <property type="entry name" value="Immunoglobulins"/>
    <property type="match status" value="4"/>
</dbReference>
<keyword evidence="1" id="KW-0732">Signal</keyword>
<dbReference type="PROSITE" id="PS51257">
    <property type="entry name" value="PROKAR_LIPOPROTEIN"/>
    <property type="match status" value="1"/>
</dbReference>
<dbReference type="Pfam" id="PF22352">
    <property type="entry name" value="K319L-like_PKD"/>
    <property type="match status" value="2"/>
</dbReference>
<sequence>MTRFLPLIGTLGLSLMVTACGSSSSSSSAPTPPKAEITLLSPADTTFSLGQGPVTVQLDGSHSSSPRDATLSYSWNLVAAPTHSNAQLDNSDGTLANFKADLPGAYVASLTVDDGSARSTATRITLDATSPYPTASSATHYSVRLGTDSLGLDASASTPPTGESGPLDYKWSLGLVPEGSGAYLTQAEQALATLHLDLEGDYHLRLVVSYQGTESAPVEVRVTVSSGNAPPVAVADDITITRGSEVVLDGSRSYDPDGEPLEYRWRWASTATSPKHLPIPELQGTNTDTLRFTPEAVGNYYLVFSVFDGTWKSEEQTVTVTVQKPADADNLPPVGDLITVAYFPTNSVSNQQEVGLRANFVFEGYDPDGDAIEIIDAELVSKPAGSNATLDSIGAWEPLGRKIQVLDKVGDYQVRMTLSDGTHTITRDATMTALVGNVNRRPDAGGIDMASGSVLVGNPLVFTATSKDPDLDPLTFTWELVDRPDNSQAVIVPVLEPESREYRRAHVVTDVPGPYRVRVQVKDDRGLEGITPREVGGMAKLSNSAPEIRYVSWQRNWGSLAPGQKFVQLLPCMSLLFRPVVVDLDGDSFETREQMLSAPEGGDYTSLSYAQDACPNMRGNGFTQPGTYVFRYEASDGIDDAKPYDFTVEIEPMANARGVLLRNLDGDGDALLHPLPYENLPPYGYDFVGRPAPVTKPLQLAWSLEALDSDYTIVDVETRHINGGLASLTPWFEGLEEGTVIRQGDSLSFQTWLPAVPCLRTDDMAEGYHLSFRIKELPDVHFIYENWIGGRKGILSQWQECAPGELE</sequence>
<gene>
    <name evidence="2" type="ORF">AB5I84_06190</name>
</gene>
<dbReference type="InterPro" id="IPR029865">
    <property type="entry name" value="KIAA0319-like"/>
</dbReference>
<comment type="caution">
    <text evidence="2">The sequence shown here is derived from an EMBL/GenBank/DDBJ whole genome shotgun (WGS) entry which is preliminary data.</text>
</comment>
<feature type="chain" id="PRO_5047144251" evidence="1">
    <location>
        <begin position="29"/>
        <end position="807"/>
    </location>
</feature>
<dbReference type="EMBL" id="JBGCUO010000001">
    <property type="protein sequence ID" value="MEY1661736.1"/>
    <property type="molecule type" value="Genomic_DNA"/>
</dbReference>
<evidence type="ECO:0000256" key="1">
    <source>
        <dbReference type="SAM" id="SignalP"/>
    </source>
</evidence>
<dbReference type="RefSeq" id="WP_369454985.1">
    <property type="nucleotide sequence ID" value="NZ_JBGCUO010000001.1"/>
</dbReference>
<evidence type="ECO:0000313" key="2">
    <source>
        <dbReference type="EMBL" id="MEY1661736.1"/>
    </source>
</evidence>
<reference evidence="2 3" key="1">
    <citation type="submission" date="2024-07" db="EMBL/GenBank/DDBJ databases">
        <authorList>
            <person name="Ren Q."/>
        </authorList>
    </citation>
    <scope>NUCLEOTIDE SEQUENCE [LARGE SCALE GENOMIC DNA]</scope>
    <source>
        <strain evidence="2 3">REN37</strain>
    </source>
</reference>
<organism evidence="2 3">
    <name type="scientific">Isoalcanivorax beigongshangi</name>
    <dbReference type="NCBI Taxonomy" id="3238810"/>
    <lineage>
        <taxon>Bacteria</taxon>
        <taxon>Pseudomonadati</taxon>
        <taxon>Pseudomonadota</taxon>
        <taxon>Gammaproteobacteria</taxon>
        <taxon>Oceanospirillales</taxon>
        <taxon>Alcanivoracaceae</taxon>
        <taxon>Isoalcanivorax</taxon>
    </lineage>
</organism>
<accession>A0ABV4AI79</accession>
<dbReference type="PANTHER" id="PTHR46182:SF2">
    <property type="entry name" value="FI19480P1"/>
    <property type="match status" value="1"/>
</dbReference>
<feature type="signal peptide" evidence="1">
    <location>
        <begin position="1"/>
        <end position="28"/>
    </location>
</feature>
<dbReference type="Proteomes" id="UP001562065">
    <property type="component" value="Unassembled WGS sequence"/>
</dbReference>